<dbReference type="InterPro" id="IPR005331">
    <property type="entry name" value="Sulfotransferase"/>
</dbReference>
<keyword evidence="3" id="KW-1185">Reference proteome</keyword>
<name>A0A183FIY4_HELPZ</name>
<reference evidence="2 3" key="1">
    <citation type="submission" date="2018-11" db="EMBL/GenBank/DDBJ databases">
        <authorList>
            <consortium name="Pathogen Informatics"/>
        </authorList>
    </citation>
    <scope>NUCLEOTIDE SEQUENCE [LARGE SCALE GENOMIC DNA]</scope>
</reference>
<sequence length="130" mass="15621">MRTGYSICSKGRANMSWPSSSRISLKFAVIRHPIDRFLSAYTDKCLRDCKHLCYDCGTDINCFIERFNSIIRYSSYDSSYYLDELTYHLAPLNWWEIFSSLFWYRNCFVGSVLFCFVLYYCRIKVLWLQR</sequence>
<dbReference type="EMBL" id="UZAH01025767">
    <property type="protein sequence ID" value="VDO70190.1"/>
    <property type="molecule type" value="Genomic_DNA"/>
</dbReference>
<keyword evidence="1" id="KW-0472">Membrane</keyword>
<protein>
    <submittedName>
        <fullName evidence="4">Sulfotransfer_1 domain-containing protein</fullName>
    </submittedName>
</protein>
<evidence type="ECO:0000313" key="2">
    <source>
        <dbReference type="EMBL" id="VDO70190.1"/>
    </source>
</evidence>
<dbReference type="GO" id="GO:1902884">
    <property type="term" value="P:positive regulation of response to oxidative stress"/>
    <property type="evidence" value="ECO:0007669"/>
    <property type="project" value="InterPro"/>
</dbReference>
<dbReference type="GO" id="GO:0016020">
    <property type="term" value="C:membrane"/>
    <property type="evidence" value="ECO:0007669"/>
    <property type="project" value="InterPro"/>
</dbReference>
<reference evidence="4" key="2">
    <citation type="submission" date="2019-09" db="UniProtKB">
        <authorList>
            <consortium name="WormBaseParasite"/>
        </authorList>
    </citation>
    <scope>IDENTIFICATION</scope>
</reference>
<feature type="transmembrane region" description="Helical" evidence="1">
    <location>
        <begin position="102"/>
        <end position="121"/>
    </location>
</feature>
<keyword evidence="1" id="KW-1133">Transmembrane helix</keyword>
<keyword evidence="1" id="KW-0812">Transmembrane</keyword>
<dbReference type="InterPro" id="IPR007669">
    <property type="entry name" value="Chst-1-like"/>
</dbReference>
<dbReference type="AlphaFoldDB" id="A0A183FIY4"/>
<accession>A0A3P7X888</accession>
<dbReference type="PANTHER" id="PTHR22900:SF3">
    <property type="entry name" value="CARBOHYDRATE SULFOTRANSFERASE-RELATED"/>
    <property type="match status" value="1"/>
</dbReference>
<organism evidence="3 4">
    <name type="scientific">Heligmosomoides polygyrus</name>
    <name type="common">Parasitic roundworm</name>
    <dbReference type="NCBI Taxonomy" id="6339"/>
    <lineage>
        <taxon>Eukaryota</taxon>
        <taxon>Metazoa</taxon>
        <taxon>Ecdysozoa</taxon>
        <taxon>Nematoda</taxon>
        <taxon>Chromadorea</taxon>
        <taxon>Rhabditida</taxon>
        <taxon>Rhabditina</taxon>
        <taxon>Rhabditomorpha</taxon>
        <taxon>Strongyloidea</taxon>
        <taxon>Heligmosomidae</taxon>
        <taxon>Heligmosomoides</taxon>
    </lineage>
</organism>
<gene>
    <name evidence="2" type="ORF">HPBE_LOCUS6913</name>
</gene>
<accession>A0A183FIY4</accession>
<evidence type="ECO:0000256" key="1">
    <source>
        <dbReference type="SAM" id="Phobius"/>
    </source>
</evidence>
<dbReference type="OrthoDB" id="408912at2759"/>
<evidence type="ECO:0000313" key="4">
    <source>
        <dbReference type="WBParaSite" id="HPBE_0000691201-mRNA-1"/>
    </source>
</evidence>
<dbReference type="Proteomes" id="UP000050761">
    <property type="component" value="Unassembled WGS sequence"/>
</dbReference>
<dbReference type="WBParaSite" id="HPBE_0000691201-mRNA-1">
    <property type="protein sequence ID" value="HPBE_0000691201-mRNA-1"/>
    <property type="gene ID" value="HPBE_0000691201"/>
</dbReference>
<evidence type="ECO:0000313" key="3">
    <source>
        <dbReference type="Proteomes" id="UP000050761"/>
    </source>
</evidence>
<dbReference type="GO" id="GO:0047756">
    <property type="term" value="F:chondroitin 4-sulfotransferase activity"/>
    <property type="evidence" value="ECO:0007669"/>
    <property type="project" value="InterPro"/>
</dbReference>
<dbReference type="Pfam" id="PF03567">
    <property type="entry name" value="Sulfotransfer_2"/>
    <property type="match status" value="1"/>
</dbReference>
<proteinExistence type="predicted"/>
<dbReference type="PANTHER" id="PTHR22900">
    <property type="entry name" value="PROTEIN CBG14245-RELATED"/>
    <property type="match status" value="1"/>
</dbReference>
<dbReference type="GO" id="GO:0050650">
    <property type="term" value="P:chondroitin sulfate proteoglycan biosynthetic process"/>
    <property type="evidence" value="ECO:0007669"/>
    <property type="project" value="InterPro"/>
</dbReference>